<name>A0A1H2QE89_9PROT</name>
<sequence length="304" mass="34828">MMRSTHNLSSQSPWLEISEQIVSTLDTHFVVEKIHAIGGGCINETYHLQGREQHYFVKLNKASTLPMFEAEAAGLKEIHNSHTLRVPEPKCWGSNEVNAWLVLEYLELRHPPNPHAEALGVGLANMHRTLSDQFGWFRNNTIGSTLQKNDRSSEWIPFWRQHRLGYQLQLAQINGYQGRLQTQGERLMADLDVFFTGIRINACLLHGDLWSGNYSFDAAGRPVLFDPAVYYGDRETDLAMTELFGGFPAQFYASYQDAYPLEAGYRTRKTLYNLYHVLNHLNLFGSGYLRQAEQMMDKLLAEIK</sequence>
<accession>A0A1H2QE89</accession>
<reference evidence="3 4" key="1">
    <citation type="submission" date="2016-10" db="EMBL/GenBank/DDBJ databases">
        <authorList>
            <person name="de Groot N.N."/>
        </authorList>
    </citation>
    <scope>NUCLEOTIDE SEQUENCE [LARGE SCALE GENOMIC DNA]</scope>
    <source>
        <strain evidence="3 4">Nm110</strain>
    </source>
</reference>
<dbReference type="EMBL" id="FNNH01000002">
    <property type="protein sequence ID" value="SDW04964.1"/>
    <property type="molecule type" value="Genomic_DNA"/>
</dbReference>
<dbReference type="GO" id="GO:0016301">
    <property type="term" value="F:kinase activity"/>
    <property type="evidence" value="ECO:0007669"/>
    <property type="project" value="UniProtKB-UniRule"/>
</dbReference>
<evidence type="ECO:0000256" key="2">
    <source>
        <dbReference type="PIRNR" id="PIRNR006221"/>
    </source>
</evidence>
<dbReference type="InterPro" id="IPR016477">
    <property type="entry name" value="Fructo-/Ketosamine-3-kinase"/>
</dbReference>
<comment type="similarity">
    <text evidence="1 2">Belongs to the fructosamine kinase family.</text>
</comment>
<keyword evidence="2" id="KW-0808">Transferase</keyword>
<dbReference type="Gene3D" id="3.90.1200.10">
    <property type="match status" value="1"/>
</dbReference>
<gene>
    <name evidence="3" type="ORF">SAMN05421882_100258</name>
</gene>
<dbReference type="SUPFAM" id="SSF56112">
    <property type="entry name" value="Protein kinase-like (PK-like)"/>
    <property type="match status" value="1"/>
</dbReference>
<dbReference type="PIRSF" id="PIRSF006221">
    <property type="entry name" value="Ketosamine-3-kinase"/>
    <property type="match status" value="1"/>
</dbReference>
<evidence type="ECO:0000256" key="1">
    <source>
        <dbReference type="ARBA" id="ARBA00009460"/>
    </source>
</evidence>
<dbReference type="AlphaFoldDB" id="A0A1H2QE89"/>
<evidence type="ECO:0000313" key="4">
    <source>
        <dbReference type="Proteomes" id="UP000183454"/>
    </source>
</evidence>
<dbReference type="Gene3D" id="3.30.200.20">
    <property type="entry name" value="Phosphorylase Kinase, domain 1"/>
    <property type="match status" value="1"/>
</dbReference>
<protein>
    <submittedName>
        <fullName evidence="3">Fructosamine-3-kinase</fullName>
    </submittedName>
</protein>
<dbReference type="PANTHER" id="PTHR12149:SF8">
    <property type="entry name" value="PROTEIN-RIBULOSAMINE 3-KINASE"/>
    <property type="match status" value="1"/>
</dbReference>
<evidence type="ECO:0000313" key="3">
    <source>
        <dbReference type="EMBL" id="SDW04964.1"/>
    </source>
</evidence>
<dbReference type="RefSeq" id="WP_244505683.1">
    <property type="nucleotide sequence ID" value="NZ_FNNH01000002.1"/>
</dbReference>
<dbReference type="PANTHER" id="PTHR12149">
    <property type="entry name" value="FRUCTOSAMINE 3 KINASE-RELATED PROTEIN"/>
    <property type="match status" value="1"/>
</dbReference>
<dbReference type="Proteomes" id="UP000183454">
    <property type="component" value="Unassembled WGS sequence"/>
</dbReference>
<proteinExistence type="inferred from homology"/>
<dbReference type="Pfam" id="PF03881">
    <property type="entry name" value="Fructosamin_kin"/>
    <property type="match status" value="1"/>
</dbReference>
<dbReference type="InterPro" id="IPR011009">
    <property type="entry name" value="Kinase-like_dom_sf"/>
</dbReference>
<organism evidence="3 4">
    <name type="scientific">Nitrosomonas communis</name>
    <dbReference type="NCBI Taxonomy" id="44574"/>
    <lineage>
        <taxon>Bacteria</taxon>
        <taxon>Pseudomonadati</taxon>
        <taxon>Pseudomonadota</taxon>
        <taxon>Betaproteobacteria</taxon>
        <taxon>Nitrosomonadales</taxon>
        <taxon>Nitrosomonadaceae</taxon>
        <taxon>Nitrosomonas</taxon>
    </lineage>
</organism>
<keyword evidence="2 3" id="KW-0418">Kinase</keyword>